<organism evidence="1 2">
    <name type="scientific">Azospira inquinata</name>
    <dbReference type="NCBI Taxonomy" id="2785627"/>
    <lineage>
        <taxon>Bacteria</taxon>
        <taxon>Pseudomonadati</taxon>
        <taxon>Pseudomonadota</taxon>
        <taxon>Betaproteobacteria</taxon>
        <taxon>Rhodocyclales</taxon>
        <taxon>Rhodocyclaceae</taxon>
        <taxon>Azospira</taxon>
    </lineage>
</organism>
<evidence type="ECO:0000313" key="2">
    <source>
        <dbReference type="Proteomes" id="UP000683428"/>
    </source>
</evidence>
<dbReference type="AlphaFoldDB" id="A0A975XV90"/>
<keyword evidence="2" id="KW-1185">Reference proteome</keyword>
<dbReference type="RefSeq" id="WP_216126572.1">
    <property type="nucleotide sequence ID" value="NZ_CP064782.1"/>
</dbReference>
<protein>
    <submittedName>
        <fullName evidence="1">Autotransporter domain-containing protein</fullName>
    </submittedName>
</protein>
<sequence length="71" mass="7612">MTIDSQTRPLGTSLGRTYALSKKARFTLSVSADYTETRGDGYQEKRAGLANLKVQGHATEALVVGGKLHTS</sequence>
<dbReference type="KEGG" id="aiq:Azoinq_02810"/>
<evidence type="ECO:0000313" key="1">
    <source>
        <dbReference type="EMBL" id="QWT49560.1"/>
    </source>
</evidence>
<proteinExistence type="predicted"/>
<name>A0A975XV90_9RHOO</name>
<gene>
    <name evidence="1" type="ORF">Azoinq_02810</name>
</gene>
<accession>A0A975XV90</accession>
<reference evidence="1" key="1">
    <citation type="submission" date="2020-11" db="EMBL/GenBank/DDBJ databases">
        <title>Azospira inquinata sp. nov.</title>
        <authorList>
            <person name="Moe W.M."/>
            <person name="Mikes M.C."/>
        </authorList>
    </citation>
    <scope>NUCLEOTIDE SEQUENCE</scope>
    <source>
        <strain evidence="1">Azo-3</strain>
    </source>
</reference>
<dbReference type="EMBL" id="CP064782">
    <property type="protein sequence ID" value="QWT49560.1"/>
    <property type="molecule type" value="Genomic_DNA"/>
</dbReference>
<dbReference type="Proteomes" id="UP000683428">
    <property type="component" value="Chromosome"/>
</dbReference>